<evidence type="ECO:0000256" key="9">
    <source>
        <dbReference type="ARBA" id="ARBA00022963"/>
    </source>
</evidence>
<feature type="transmembrane region" description="Helical" evidence="19">
    <location>
        <begin position="27"/>
        <end position="49"/>
    </location>
</feature>
<evidence type="ECO:0000259" key="21">
    <source>
        <dbReference type="PROSITE" id="PS51635"/>
    </source>
</evidence>
<dbReference type="EMBL" id="MRZV01001562">
    <property type="protein sequence ID" value="PIK37083.1"/>
    <property type="molecule type" value="Genomic_DNA"/>
</dbReference>
<evidence type="ECO:0000256" key="10">
    <source>
        <dbReference type="ARBA" id="ARBA00022989"/>
    </source>
</evidence>
<keyword evidence="7" id="KW-0378">Hydrolase</keyword>
<dbReference type="Pfam" id="PF01734">
    <property type="entry name" value="Patatin"/>
    <property type="match status" value="1"/>
</dbReference>
<feature type="domain" description="Cyclic nucleotide-binding" evidence="20">
    <location>
        <begin position="474"/>
        <end position="558"/>
    </location>
</feature>
<dbReference type="InterPro" id="IPR016035">
    <property type="entry name" value="Acyl_Trfase/lysoPLipase"/>
</dbReference>
<dbReference type="Pfam" id="PF00027">
    <property type="entry name" value="cNMP_binding"/>
    <property type="match status" value="3"/>
</dbReference>
<comment type="caution">
    <text evidence="22">The sequence shown here is derived from an EMBL/GenBank/DDBJ whole genome shotgun (WGS) entry which is preliminary data.</text>
</comment>
<keyword evidence="4" id="KW-0597">Phosphoprotein</keyword>
<evidence type="ECO:0000256" key="5">
    <source>
        <dbReference type="ARBA" id="ARBA00022692"/>
    </source>
</evidence>
<dbReference type="GO" id="GO:0005789">
    <property type="term" value="C:endoplasmic reticulum membrane"/>
    <property type="evidence" value="ECO:0007669"/>
    <property type="project" value="UniProtKB-SubCell"/>
</dbReference>
<protein>
    <recommendedName>
        <fullName evidence="3">lysophospholipase</fullName>
        <ecNumber evidence="3">3.1.1.5</ecNumber>
    </recommendedName>
</protein>
<dbReference type="GO" id="GO:0004622">
    <property type="term" value="F:phosphatidylcholine lysophospholipase activity"/>
    <property type="evidence" value="ECO:0007669"/>
    <property type="project" value="UniProtKB-EC"/>
</dbReference>
<evidence type="ECO:0000256" key="11">
    <source>
        <dbReference type="ARBA" id="ARBA00023098"/>
    </source>
</evidence>
<dbReference type="PANTHER" id="PTHR14226:SF29">
    <property type="entry name" value="NEUROPATHY TARGET ESTERASE SWS"/>
    <property type="match status" value="1"/>
</dbReference>
<name>A0A2G8JMX8_STIJA</name>
<feature type="region of interest" description="Disordered" evidence="18">
    <location>
        <begin position="352"/>
        <end position="387"/>
    </location>
</feature>
<organism evidence="22 23">
    <name type="scientific">Stichopus japonicus</name>
    <name type="common">Sea cucumber</name>
    <dbReference type="NCBI Taxonomy" id="307972"/>
    <lineage>
        <taxon>Eukaryota</taxon>
        <taxon>Metazoa</taxon>
        <taxon>Echinodermata</taxon>
        <taxon>Eleutherozoa</taxon>
        <taxon>Echinozoa</taxon>
        <taxon>Holothuroidea</taxon>
        <taxon>Aspidochirotacea</taxon>
        <taxon>Aspidochirotida</taxon>
        <taxon>Stichopodidae</taxon>
        <taxon>Apostichopus</taxon>
    </lineage>
</organism>
<evidence type="ECO:0000256" key="2">
    <source>
        <dbReference type="ARBA" id="ARBA00006636"/>
    </source>
</evidence>
<dbReference type="EC" id="3.1.1.5" evidence="3"/>
<evidence type="ECO:0000256" key="16">
    <source>
        <dbReference type="ARBA" id="ARBA00048656"/>
    </source>
</evidence>
<dbReference type="SMART" id="SM00100">
    <property type="entry name" value="cNMP"/>
    <property type="match status" value="3"/>
</dbReference>
<keyword evidence="6" id="KW-0677">Repeat</keyword>
<feature type="domain" description="Cyclic nucleotide-binding" evidence="20">
    <location>
        <begin position="166"/>
        <end position="293"/>
    </location>
</feature>
<evidence type="ECO:0000256" key="14">
    <source>
        <dbReference type="ARBA" id="ARBA00048133"/>
    </source>
</evidence>
<dbReference type="Gene3D" id="2.60.120.10">
    <property type="entry name" value="Jelly Rolls"/>
    <property type="match status" value="3"/>
</dbReference>
<feature type="short sequence motif" description="GXGXXG" evidence="17">
    <location>
        <begin position="922"/>
        <end position="927"/>
    </location>
</feature>
<dbReference type="Gene3D" id="3.40.1090.10">
    <property type="entry name" value="Cytosolic phospholipase A2 catalytic domain"/>
    <property type="match status" value="1"/>
</dbReference>
<proteinExistence type="inferred from homology"/>
<dbReference type="PANTHER" id="PTHR14226">
    <property type="entry name" value="NEUROPATHY TARGET ESTERASE/SWISS CHEESE D.MELANOGASTER"/>
    <property type="match status" value="1"/>
</dbReference>
<keyword evidence="11" id="KW-0443">Lipid metabolism</keyword>
<keyword evidence="9" id="KW-0442">Lipid degradation</keyword>
<keyword evidence="23" id="KW-1185">Reference proteome</keyword>
<keyword evidence="5 19" id="KW-0812">Transmembrane</keyword>
<dbReference type="InterPro" id="IPR014710">
    <property type="entry name" value="RmlC-like_jellyroll"/>
</dbReference>
<dbReference type="FunFam" id="2.60.120.10:FF:000012">
    <property type="entry name" value="neuropathy target esterase isoform X2"/>
    <property type="match status" value="1"/>
</dbReference>
<dbReference type="SUPFAM" id="SSF51206">
    <property type="entry name" value="cAMP-binding domain-like"/>
    <property type="match status" value="3"/>
</dbReference>
<dbReference type="CDD" id="cd00038">
    <property type="entry name" value="CAP_ED"/>
    <property type="match status" value="3"/>
</dbReference>
<comment type="catalytic activity">
    <reaction evidence="15">
        <text>a 1-acyl-sn-glycero-3-phosphocholine + H2O = sn-glycerol 3-phosphocholine + a fatty acid + H(+)</text>
        <dbReference type="Rhea" id="RHEA:15177"/>
        <dbReference type="ChEBI" id="CHEBI:15377"/>
        <dbReference type="ChEBI" id="CHEBI:15378"/>
        <dbReference type="ChEBI" id="CHEBI:16870"/>
        <dbReference type="ChEBI" id="CHEBI:28868"/>
        <dbReference type="ChEBI" id="CHEBI:58168"/>
        <dbReference type="EC" id="3.1.1.5"/>
    </reaction>
    <physiologicalReaction direction="left-to-right" evidence="15">
        <dbReference type="Rhea" id="RHEA:15178"/>
    </physiologicalReaction>
</comment>
<evidence type="ECO:0000256" key="15">
    <source>
        <dbReference type="ARBA" id="ARBA00048454"/>
    </source>
</evidence>
<comment type="caution">
    <text evidence="17">Lacks conserved residue(s) required for the propagation of feature annotation.</text>
</comment>
<evidence type="ECO:0000313" key="22">
    <source>
        <dbReference type="EMBL" id="PIK37083.1"/>
    </source>
</evidence>
<keyword evidence="8" id="KW-0256">Endoplasmic reticulum</keyword>
<keyword evidence="12 19" id="KW-0472">Membrane</keyword>
<evidence type="ECO:0000256" key="18">
    <source>
        <dbReference type="SAM" id="MobiDB-lite"/>
    </source>
</evidence>
<evidence type="ECO:0000256" key="7">
    <source>
        <dbReference type="ARBA" id="ARBA00022801"/>
    </source>
</evidence>
<feature type="short sequence motif" description="GXSXG" evidence="17">
    <location>
        <begin position="949"/>
        <end position="953"/>
    </location>
</feature>
<evidence type="ECO:0000256" key="1">
    <source>
        <dbReference type="ARBA" id="ARBA00004643"/>
    </source>
</evidence>
<dbReference type="InterPro" id="IPR050301">
    <property type="entry name" value="NTE"/>
</dbReference>
<comment type="catalytic activity">
    <reaction evidence="16">
        <text>1-hexadecanoyl-sn-glycero-3-phosphocholine + H2O = sn-glycerol 3-phosphocholine + hexadecanoate + H(+)</text>
        <dbReference type="Rhea" id="RHEA:40435"/>
        <dbReference type="ChEBI" id="CHEBI:7896"/>
        <dbReference type="ChEBI" id="CHEBI:15377"/>
        <dbReference type="ChEBI" id="CHEBI:15378"/>
        <dbReference type="ChEBI" id="CHEBI:16870"/>
        <dbReference type="ChEBI" id="CHEBI:72998"/>
    </reaction>
    <physiologicalReaction direction="left-to-right" evidence="16">
        <dbReference type="Rhea" id="RHEA:40436"/>
    </physiologicalReaction>
</comment>
<dbReference type="FunFam" id="2.60.120.10:FF:000010">
    <property type="entry name" value="neuropathy target esterase isoform X1"/>
    <property type="match status" value="1"/>
</dbReference>
<evidence type="ECO:0000256" key="4">
    <source>
        <dbReference type="ARBA" id="ARBA00022553"/>
    </source>
</evidence>
<dbReference type="Proteomes" id="UP000230750">
    <property type="component" value="Unassembled WGS sequence"/>
</dbReference>
<comment type="catalytic activity">
    <reaction evidence="13">
        <text>1-(9Z-octadecenoyl)-sn-glycero-3-phosphocholine + H2O = sn-glycerol 3-phosphocholine + (9Z)-octadecenoate + H(+)</text>
        <dbReference type="Rhea" id="RHEA:40807"/>
        <dbReference type="ChEBI" id="CHEBI:15377"/>
        <dbReference type="ChEBI" id="CHEBI:15378"/>
        <dbReference type="ChEBI" id="CHEBI:16870"/>
        <dbReference type="ChEBI" id="CHEBI:28610"/>
        <dbReference type="ChEBI" id="CHEBI:30823"/>
    </reaction>
    <physiologicalReaction direction="left-to-right" evidence="13">
        <dbReference type="Rhea" id="RHEA:40808"/>
    </physiologicalReaction>
</comment>
<dbReference type="GO" id="GO:0016042">
    <property type="term" value="P:lipid catabolic process"/>
    <property type="evidence" value="ECO:0007669"/>
    <property type="project" value="UniProtKB-KW"/>
</dbReference>
<dbReference type="InterPro" id="IPR000595">
    <property type="entry name" value="cNMP-bd_dom"/>
</dbReference>
<gene>
    <name evidence="22" type="ORF">BSL78_26083</name>
</gene>
<evidence type="ECO:0000256" key="13">
    <source>
        <dbReference type="ARBA" id="ARBA00047314"/>
    </source>
</evidence>
<dbReference type="SUPFAM" id="SSF52151">
    <property type="entry name" value="FabD/lysophospholipase-like"/>
    <property type="match status" value="1"/>
</dbReference>
<evidence type="ECO:0000256" key="6">
    <source>
        <dbReference type="ARBA" id="ARBA00022737"/>
    </source>
</evidence>
<dbReference type="STRING" id="307972.A0A2G8JMX8"/>
<comment type="subcellular location">
    <subcellularLocation>
        <location evidence="1">Endoplasmic reticulum membrane</location>
        <topology evidence="1">Single-pass type III membrane protein</topology>
    </subcellularLocation>
</comment>
<dbReference type="OrthoDB" id="421051at2759"/>
<feature type="domain" description="Cyclic nucleotide-binding" evidence="20">
    <location>
        <begin position="586"/>
        <end position="665"/>
    </location>
</feature>
<evidence type="ECO:0000259" key="20">
    <source>
        <dbReference type="PROSITE" id="PS50042"/>
    </source>
</evidence>
<evidence type="ECO:0000313" key="23">
    <source>
        <dbReference type="Proteomes" id="UP000230750"/>
    </source>
</evidence>
<feature type="domain" description="PNPLA" evidence="21">
    <location>
        <begin position="918"/>
        <end position="1046"/>
    </location>
</feature>
<dbReference type="InterPro" id="IPR018490">
    <property type="entry name" value="cNMP-bd_dom_sf"/>
</dbReference>
<evidence type="ECO:0000256" key="19">
    <source>
        <dbReference type="SAM" id="Phobius"/>
    </source>
</evidence>
<keyword evidence="10 19" id="KW-1133">Transmembrane helix</keyword>
<dbReference type="FunFam" id="2.60.120.10:FF:000022">
    <property type="entry name" value="Patatin like phospholipase domain containing 7"/>
    <property type="match status" value="1"/>
</dbReference>
<dbReference type="InterPro" id="IPR002641">
    <property type="entry name" value="PNPLA_dom"/>
</dbReference>
<dbReference type="PROSITE" id="PS50042">
    <property type="entry name" value="CNMP_BINDING_3"/>
    <property type="match status" value="3"/>
</dbReference>
<dbReference type="InterPro" id="IPR056556">
    <property type="entry name" value="NTE1_P-loop_dom"/>
</dbReference>
<comment type="similarity">
    <text evidence="2">Belongs to the NTE family.</text>
</comment>
<dbReference type="PROSITE" id="PS51635">
    <property type="entry name" value="PNPLA"/>
    <property type="match status" value="1"/>
</dbReference>
<dbReference type="AlphaFoldDB" id="A0A2G8JMX8"/>
<evidence type="ECO:0000256" key="3">
    <source>
        <dbReference type="ARBA" id="ARBA00013274"/>
    </source>
</evidence>
<evidence type="ECO:0000256" key="8">
    <source>
        <dbReference type="ARBA" id="ARBA00022824"/>
    </source>
</evidence>
<evidence type="ECO:0000256" key="12">
    <source>
        <dbReference type="ARBA" id="ARBA00023136"/>
    </source>
</evidence>
<sequence>MLFTELDAEDNELEFIPPTAYDEHTQMMFLVLFGAVCVLVILVIVLIIMQIRRKRRMQPAPPKLRFRKRDKFVFYSKKFMRPLVRKISGPIRSVPSQMKMKKRDYIRLVNNIHKILKNEDIGSKPQLKQKEPPSSILEPALQAELQLPQELRIPTEVLYMLKNMRVFGHFESPVFLELCQNIETQSIPAGAFLFKQGHLDDSIYVVQSGRLTVNITEADNAEFHVKEVTKGDSVHSLLSIMDVITGYTATYKTVSAKAKEDTIVLRLPAKSFQKVFKHNPDSMVRIVQMMLIRLQRVTFQTLNNLLGLTAELIRMENTSAKTLSVHSIKKQHSPIRRNLSVPIASQRALREEYSLDGEESESDRRAKHRKLYESAPEGSAKKPSRRNFQPMRRFYSLDVDDMALGTSPSDFEVAAFQARVHGLDESEEMEDEVVPPVQHKTSDDDILDLAIADLLQIFELKDDSLFRGHAHVIHHDAGTVIIKEGAKEANLMFVYSGSIAMIQRTADSEEEHLSYLAQPGELIGEIAVLTGEPWLFTVKAKVDSTIISITKKSVYSIIRKKPWVVLKLGHLVVNKLSPFVRQTDFALDWMQVEAGKSVYRQGDPADCIYIVLNGRLRSVVQLPSGKKDLVAEYGRDDIVGVVEVLTKKERVTSVHAIRDTEVAKLPSGMLNLIKRKYPHTVSRLIQILSERLIGQVQEKIGTTSQERHPTVENLSTVAVVAISDKVPVSRFTLELTHGLSTIGSVLRLTGNDILNALGGSALDTVNEYRLTSWLGQQEDLHRIVLYEANKDMTAWTQRCIRQADCILIVGLADSDPTILGEMEKQLESLDVRAQKELILLHKARRDGRYRPPTRTADWLNARSWCVSHHHIRCPERMFRRKNPAKERETYDKLFAGNRKQAPDFARLARFLTGTSVGLVLGGGGARGIAQIGIIKALHEYKIPIDMVGGTSMGAFVGANYCRNPTMESVEIHVKRFCDSMGSLWDKIMDLTYPYTSMFSGRSFNRIIRDCFQDRQIEDLWIPYFSITTDINDSKMRIHTTGVKNKT</sequence>
<comment type="catalytic activity">
    <reaction evidence="14">
        <text>1-hexadecanoyl-sn-glycero-3-phosphate + H2O = sn-glycerol 3-phosphate + hexadecanoate + H(+)</text>
        <dbReference type="Rhea" id="RHEA:49092"/>
        <dbReference type="ChEBI" id="CHEBI:7896"/>
        <dbReference type="ChEBI" id="CHEBI:15377"/>
        <dbReference type="ChEBI" id="CHEBI:15378"/>
        <dbReference type="ChEBI" id="CHEBI:57518"/>
        <dbReference type="ChEBI" id="CHEBI:57597"/>
    </reaction>
    <physiologicalReaction direction="left-to-right" evidence="14">
        <dbReference type="Rhea" id="RHEA:49093"/>
    </physiologicalReaction>
</comment>
<dbReference type="Pfam" id="PF24179">
    <property type="entry name" value="NTE_Ploop"/>
    <property type="match status" value="1"/>
</dbReference>
<reference evidence="22 23" key="1">
    <citation type="journal article" date="2017" name="PLoS Biol.">
        <title>The sea cucumber genome provides insights into morphological evolution and visceral regeneration.</title>
        <authorList>
            <person name="Zhang X."/>
            <person name="Sun L."/>
            <person name="Yuan J."/>
            <person name="Sun Y."/>
            <person name="Gao Y."/>
            <person name="Zhang L."/>
            <person name="Li S."/>
            <person name="Dai H."/>
            <person name="Hamel J.F."/>
            <person name="Liu C."/>
            <person name="Yu Y."/>
            <person name="Liu S."/>
            <person name="Lin W."/>
            <person name="Guo K."/>
            <person name="Jin S."/>
            <person name="Xu P."/>
            <person name="Storey K.B."/>
            <person name="Huan P."/>
            <person name="Zhang T."/>
            <person name="Zhou Y."/>
            <person name="Zhang J."/>
            <person name="Lin C."/>
            <person name="Li X."/>
            <person name="Xing L."/>
            <person name="Huo D."/>
            <person name="Sun M."/>
            <person name="Wang L."/>
            <person name="Mercier A."/>
            <person name="Li F."/>
            <person name="Yang H."/>
            <person name="Xiang J."/>
        </authorList>
    </citation>
    <scope>NUCLEOTIDE SEQUENCE [LARGE SCALE GENOMIC DNA]</scope>
    <source>
        <strain evidence="22">Shaxun</strain>
        <tissue evidence="22">Muscle</tissue>
    </source>
</reference>
<evidence type="ECO:0000256" key="17">
    <source>
        <dbReference type="PROSITE-ProRule" id="PRU01161"/>
    </source>
</evidence>
<accession>A0A2G8JMX8</accession>